<reference evidence="2" key="1">
    <citation type="submission" date="2007-02" db="EMBL/GenBank/DDBJ databases">
        <title>Complete sequence of Pyrobaculum calidifontis JCM 11548.</title>
        <authorList>
            <consortium name="US DOE Joint Genome Institute"/>
            <person name="Copeland A."/>
            <person name="Lucas S."/>
            <person name="Lapidus A."/>
            <person name="Barry K."/>
            <person name="Glavina del Rio T."/>
            <person name="Dalin E."/>
            <person name="Tice H."/>
            <person name="Pitluck S."/>
            <person name="Chain P."/>
            <person name="Malfatti S."/>
            <person name="Shin M."/>
            <person name="Vergez L."/>
            <person name="Schmutz J."/>
            <person name="Larimer F."/>
            <person name="Land M."/>
            <person name="Hauser L."/>
            <person name="Kyrpides N."/>
            <person name="Mikhailova N."/>
            <person name="Cozen A.E."/>
            <person name="Fitz-Gibbon S.T."/>
            <person name="House C.H."/>
            <person name="Saltikov C."/>
            <person name="Lowe T.M."/>
            <person name="Richardson P."/>
        </authorList>
    </citation>
    <scope>NUCLEOTIDE SEQUENCE [LARGE SCALE GENOMIC DNA]</scope>
    <source>
        <strain evidence="2">JCM 11548</strain>
    </source>
</reference>
<accession>A3MSS9</accession>
<keyword evidence="1" id="KW-0472">Membrane</keyword>
<keyword evidence="1" id="KW-1133">Transmembrane helix</keyword>
<dbReference type="Proteomes" id="UP000001431">
    <property type="component" value="Chromosome"/>
</dbReference>
<gene>
    <name evidence="2" type="ordered locus">Pcal_0259</name>
</gene>
<dbReference type="EMBL" id="CP000561">
    <property type="protein sequence ID" value="ABO07696.1"/>
    <property type="molecule type" value="Genomic_DNA"/>
</dbReference>
<sequence length="282" mass="30204">MTVGVDVVVIGGTRPWYALLVLLVVVLVGFAKGGLLAVAIMTLIVGPLFGWGLWKWRRAARFVQSRGWESANCALGYVEFFYLSGGRSSRGWARFTPTGGVVRGLPKPGEYALVAFVDWIYGRAAGCRVEEGPYRGFMLAVLDPAMAKSASGELFISTPQGDYARAVVRPVGPGQVEAVVEAWLVKARAARLELVAKTPEKTHKMKLAESRGGAVREVVDLRGLAGPKVVIIAGTPRDEALDLFRNGVAGLGPGPAYALRLVLDVPLARDVAVEQEITPTSF</sequence>
<organism evidence="2 3">
    <name type="scientific">Pyrobaculum calidifontis (strain DSM 21063 / JCM 11548 / VA1)</name>
    <dbReference type="NCBI Taxonomy" id="410359"/>
    <lineage>
        <taxon>Archaea</taxon>
        <taxon>Thermoproteota</taxon>
        <taxon>Thermoprotei</taxon>
        <taxon>Thermoproteales</taxon>
        <taxon>Thermoproteaceae</taxon>
        <taxon>Pyrobaculum</taxon>
    </lineage>
</organism>
<feature type="transmembrane region" description="Helical" evidence="1">
    <location>
        <begin position="16"/>
        <end position="49"/>
    </location>
</feature>
<dbReference type="eggNOG" id="arCOG06986">
    <property type="taxonomic scope" value="Archaea"/>
</dbReference>
<protein>
    <submittedName>
        <fullName evidence="2">Uncharacterized protein</fullName>
    </submittedName>
</protein>
<keyword evidence="1" id="KW-0812">Transmembrane</keyword>
<proteinExistence type="predicted"/>
<evidence type="ECO:0000313" key="2">
    <source>
        <dbReference type="EMBL" id="ABO07696.1"/>
    </source>
</evidence>
<dbReference type="KEGG" id="pcl:Pcal_0259"/>
<evidence type="ECO:0000256" key="1">
    <source>
        <dbReference type="SAM" id="Phobius"/>
    </source>
</evidence>
<dbReference type="HOGENOM" id="CLU_985593_0_0_2"/>
<dbReference type="AlphaFoldDB" id="A3MSS9"/>
<name>A3MSS9_PYRCJ</name>
<evidence type="ECO:0000313" key="3">
    <source>
        <dbReference type="Proteomes" id="UP000001431"/>
    </source>
</evidence>
<keyword evidence="3" id="KW-1185">Reference proteome</keyword>